<evidence type="ECO:0000256" key="1">
    <source>
        <dbReference type="ARBA" id="ARBA00004651"/>
    </source>
</evidence>
<dbReference type="PANTHER" id="PTHR43386">
    <property type="entry name" value="OLIGOPEPTIDE TRANSPORT SYSTEM PERMEASE PROTEIN APPC"/>
    <property type="match status" value="1"/>
</dbReference>
<reference evidence="13" key="1">
    <citation type="submission" date="2018-06" db="EMBL/GenBank/DDBJ databases">
        <title>Complete genome sequences of Mycoplasma anatis, M. anseris and M. cloacale type strains.</title>
        <authorList>
            <person name="Grozner D."/>
            <person name="Forro B."/>
            <person name="Sulyok K.M."/>
            <person name="Marton S."/>
            <person name="Kreizinger Z."/>
            <person name="Banyai K."/>
            <person name="Gyuranecz M."/>
        </authorList>
    </citation>
    <scope>NUCLEOTIDE SEQUENCE [LARGE SCALE GENOMIC DNA]</scope>
    <source>
        <strain evidence="13">NCTC 10199</strain>
    </source>
</reference>
<evidence type="ECO:0000256" key="8">
    <source>
        <dbReference type="ARBA" id="ARBA00023136"/>
    </source>
</evidence>
<feature type="transmembrane region" description="Helical" evidence="10">
    <location>
        <begin position="233"/>
        <end position="254"/>
    </location>
</feature>
<sequence>MMSANEQIKEFNEKYKISAELQSKFSLIPESERKNITTIAGKPKNIFAEMAKRFFTNPVVTIAFIIFIIMILCSIIIPAQSVRQYDPNIPILTSNKVYFLPPAYSEIKSTIATAEDTTLEYIKNIKNNEYFSEYFANILNAMHIEEWYNNTDNVKLEYNAYDLLWMSRIIDDYTAFIKANASEVSNWTKQDHLNKLAEIQRGIPRITTLLGTNGIGSDIWTTTWYATWRAFKIAFLVAIVVTVLGVAVGAYIGFHAGKLLDTIIMRVIEIFTSVPELIWLLIFVSLLGSTDKTLIIALILTGWAGPVAGTRMFIITVKDQEYISAAKAVGASTSRQVFVHALPAIIGKIANSFVKRIPAIILSVSSLAFLGFFKEKNDINLGQMLIDAVPEADKNVWILLLPALILLTLSVSLHFIAVGIHDCLDPRIMSKRK</sequence>
<protein>
    <submittedName>
        <fullName evidence="12">ABC transporter permease</fullName>
    </submittedName>
</protein>
<keyword evidence="5" id="KW-0571">Peptide transport</keyword>
<evidence type="ECO:0000256" key="4">
    <source>
        <dbReference type="ARBA" id="ARBA00022692"/>
    </source>
</evidence>
<evidence type="ECO:0000256" key="7">
    <source>
        <dbReference type="ARBA" id="ARBA00022989"/>
    </source>
</evidence>
<dbReference type="InterPro" id="IPR000515">
    <property type="entry name" value="MetI-like"/>
</dbReference>
<evidence type="ECO:0000256" key="2">
    <source>
        <dbReference type="ARBA" id="ARBA00022448"/>
    </source>
</evidence>
<dbReference type="GO" id="GO:0055085">
    <property type="term" value="P:transmembrane transport"/>
    <property type="evidence" value="ECO:0007669"/>
    <property type="project" value="InterPro"/>
</dbReference>
<evidence type="ECO:0000313" key="12">
    <source>
        <dbReference type="EMBL" id="AWX42588.1"/>
    </source>
</evidence>
<dbReference type="EMBL" id="CP030103">
    <property type="protein sequence ID" value="AWX42588.1"/>
    <property type="molecule type" value="Genomic_DNA"/>
</dbReference>
<keyword evidence="7 10" id="KW-1133">Transmembrane helix</keyword>
<accession>A0A2Z4LM90</accession>
<feature type="transmembrane region" description="Helical" evidence="10">
    <location>
        <begin position="266"/>
        <end position="288"/>
    </location>
</feature>
<dbReference type="PROSITE" id="PS50928">
    <property type="entry name" value="ABC_TM1"/>
    <property type="match status" value="1"/>
</dbReference>
<dbReference type="Proteomes" id="UP000249865">
    <property type="component" value="Chromosome"/>
</dbReference>
<evidence type="ECO:0000313" key="13">
    <source>
        <dbReference type="Proteomes" id="UP000249865"/>
    </source>
</evidence>
<feature type="transmembrane region" description="Helical" evidence="10">
    <location>
        <begin position="294"/>
        <end position="314"/>
    </location>
</feature>
<dbReference type="Pfam" id="PF00528">
    <property type="entry name" value="BPD_transp_1"/>
    <property type="match status" value="1"/>
</dbReference>
<comment type="similarity">
    <text evidence="9">Belongs to the binding-protein-dependent transport system permease family. OppBC subfamily.</text>
</comment>
<dbReference type="SUPFAM" id="SSF161098">
    <property type="entry name" value="MetI-like"/>
    <property type="match status" value="1"/>
</dbReference>
<dbReference type="Gene3D" id="1.10.3720.10">
    <property type="entry name" value="MetI-like"/>
    <property type="match status" value="1"/>
</dbReference>
<evidence type="ECO:0000256" key="5">
    <source>
        <dbReference type="ARBA" id="ARBA00022856"/>
    </source>
</evidence>
<evidence type="ECO:0000256" key="9">
    <source>
        <dbReference type="ARBA" id="ARBA00024202"/>
    </source>
</evidence>
<keyword evidence="13" id="KW-1185">Reference proteome</keyword>
<dbReference type="GO" id="GO:0015031">
    <property type="term" value="P:protein transport"/>
    <property type="evidence" value="ECO:0007669"/>
    <property type="project" value="UniProtKB-KW"/>
</dbReference>
<dbReference type="AlphaFoldDB" id="A0A2Z4LM90"/>
<gene>
    <name evidence="12" type="ORF">DK849_00615</name>
</gene>
<dbReference type="InterPro" id="IPR050366">
    <property type="entry name" value="BP-dependent_transpt_permease"/>
</dbReference>
<dbReference type="OrthoDB" id="9788103at2"/>
<evidence type="ECO:0000256" key="6">
    <source>
        <dbReference type="ARBA" id="ARBA00022927"/>
    </source>
</evidence>
<evidence type="ECO:0000259" key="11">
    <source>
        <dbReference type="PROSITE" id="PS50928"/>
    </source>
</evidence>
<keyword evidence="3" id="KW-1003">Cell membrane</keyword>
<feature type="domain" description="ABC transmembrane type-1" evidence="11">
    <location>
        <begin position="231"/>
        <end position="417"/>
    </location>
</feature>
<dbReference type="GO" id="GO:0015833">
    <property type="term" value="P:peptide transport"/>
    <property type="evidence" value="ECO:0007669"/>
    <property type="project" value="UniProtKB-KW"/>
</dbReference>
<dbReference type="InterPro" id="IPR035906">
    <property type="entry name" value="MetI-like_sf"/>
</dbReference>
<evidence type="ECO:0000256" key="10">
    <source>
        <dbReference type="RuleBase" id="RU363032"/>
    </source>
</evidence>
<evidence type="ECO:0000256" key="3">
    <source>
        <dbReference type="ARBA" id="ARBA00022475"/>
    </source>
</evidence>
<dbReference type="GO" id="GO:0005886">
    <property type="term" value="C:plasma membrane"/>
    <property type="evidence" value="ECO:0007669"/>
    <property type="project" value="UniProtKB-SubCell"/>
</dbReference>
<name>A0A2Z4LM90_9BACT</name>
<keyword evidence="8 10" id="KW-0472">Membrane</keyword>
<dbReference type="KEGG" id="mclo:DK849_00615"/>
<dbReference type="PANTHER" id="PTHR43386:SF24">
    <property type="entry name" value="OLIGOPEPTIDE TRANSPORT SYSTEM PERMEASE PROTEIN AMID"/>
    <property type="match status" value="1"/>
</dbReference>
<dbReference type="CDD" id="cd06261">
    <property type="entry name" value="TM_PBP2"/>
    <property type="match status" value="1"/>
</dbReference>
<keyword evidence="4 10" id="KW-0812">Transmembrane</keyword>
<feature type="transmembrane region" description="Helical" evidence="10">
    <location>
        <begin position="54"/>
        <end position="77"/>
    </location>
</feature>
<keyword evidence="2 10" id="KW-0813">Transport</keyword>
<proteinExistence type="inferred from homology"/>
<keyword evidence="6" id="KW-0653">Protein transport</keyword>
<feature type="transmembrane region" description="Helical" evidence="10">
    <location>
        <begin position="397"/>
        <end position="424"/>
    </location>
</feature>
<comment type="subcellular location">
    <subcellularLocation>
        <location evidence="1 10">Cell membrane</location>
        <topology evidence="1 10">Multi-pass membrane protein</topology>
    </subcellularLocation>
</comment>
<organism evidence="12 13">
    <name type="scientific">Metamycoplasma cloacale</name>
    <dbReference type="NCBI Taxonomy" id="92401"/>
    <lineage>
        <taxon>Bacteria</taxon>
        <taxon>Bacillati</taxon>
        <taxon>Mycoplasmatota</taxon>
        <taxon>Mycoplasmoidales</taxon>
        <taxon>Metamycoplasmataceae</taxon>
        <taxon>Metamycoplasma</taxon>
    </lineage>
</organism>